<feature type="transmembrane region" description="Helical" evidence="1">
    <location>
        <begin position="73"/>
        <end position="104"/>
    </location>
</feature>
<evidence type="ECO:0000313" key="3">
    <source>
        <dbReference type="RefSeq" id="XP_019640577.1"/>
    </source>
</evidence>
<name>A0A6P5AB60_BRABE</name>
<dbReference type="OrthoDB" id="10349421at2759"/>
<organism evidence="2 3">
    <name type="scientific">Branchiostoma belcheri</name>
    <name type="common">Amphioxus</name>
    <dbReference type="NCBI Taxonomy" id="7741"/>
    <lineage>
        <taxon>Eukaryota</taxon>
        <taxon>Metazoa</taxon>
        <taxon>Chordata</taxon>
        <taxon>Cephalochordata</taxon>
        <taxon>Leptocardii</taxon>
        <taxon>Amphioxiformes</taxon>
        <taxon>Branchiostomatidae</taxon>
        <taxon>Branchiostoma</taxon>
    </lineage>
</organism>
<dbReference type="Proteomes" id="UP000515135">
    <property type="component" value="Unplaced"/>
</dbReference>
<evidence type="ECO:0000313" key="2">
    <source>
        <dbReference type="Proteomes" id="UP000515135"/>
    </source>
</evidence>
<dbReference type="AlphaFoldDB" id="A0A6P5AB60"/>
<keyword evidence="2" id="KW-1185">Reference proteome</keyword>
<sequence length="166" mass="17969">MQYKPKIIVALGLVLLLLGTVTFILGAVLRGMFPVRYHLIGAPIWSGFITIIAGLMALLAARVKSRNDDAPVVIYMIAGFMPMAVVLSILAAFFCVMLSVSAVLCDPLDIFGGTCEDPRDQTELGLLYTVLVLSAVAVCVDIGLGFHTCDLQRDKDDRNTMAMNNM</sequence>
<dbReference type="PANTHER" id="PTHR23320:SF158">
    <property type="entry name" value="CREB-BINDING PROTEIN-LIKE ISOFORM X1"/>
    <property type="match status" value="1"/>
</dbReference>
<keyword evidence="1" id="KW-1133">Transmembrane helix</keyword>
<protein>
    <submittedName>
        <fullName evidence="3 4">Uncharacterized protein LOC109482337</fullName>
    </submittedName>
</protein>
<feature type="transmembrane region" description="Helical" evidence="1">
    <location>
        <begin position="42"/>
        <end position="61"/>
    </location>
</feature>
<gene>
    <name evidence="3 4" type="primary">LOC109482337</name>
</gene>
<dbReference type="PANTHER" id="PTHR23320">
    <property type="entry name" value="MEMBRANE-SPANNING 4-DOMAINS SUBFAMILY A MS4A -RELATED"/>
    <property type="match status" value="1"/>
</dbReference>
<dbReference type="RefSeq" id="XP_019640578.1">
    <property type="nucleotide sequence ID" value="XM_019785019.1"/>
</dbReference>
<proteinExistence type="predicted"/>
<keyword evidence="1" id="KW-0812">Transmembrane</keyword>
<evidence type="ECO:0000313" key="4">
    <source>
        <dbReference type="RefSeq" id="XP_019640578.1"/>
    </source>
</evidence>
<feature type="transmembrane region" description="Helical" evidence="1">
    <location>
        <begin position="124"/>
        <end position="146"/>
    </location>
</feature>
<keyword evidence="1" id="KW-0472">Membrane</keyword>
<evidence type="ECO:0000256" key="1">
    <source>
        <dbReference type="SAM" id="Phobius"/>
    </source>
</evidence>
<dbReference type="GeneID" id="109482337"/>
<dbReference type="KEGG" id="bbel:109482337"/>
<accession>A0A6P5AB60</accession>
<dbReference type="InterPro" id="IPR030417">
    <property type="entry name" value="MS4A"/>
</dbReference>
<dbReference type="RefSeq" id="XP_019640577.1">
    <property type="nucleotide sequence ID" value="XM_019785018.1"/>
</dbReference>
<reference evidence="3 4" key="1">
    <citation type="submission" date="2025-04" db="UniProtKB">
        <authorList>
            <consortium name="RefSeq"/>
        </authorList>
    </citation>
    <scope>IDENTIFICATION</scope>
    <source>
        <tissue evidence="3 4">Gonad</tissue>
    </source>
</reference>